<evidence type="ECO:0000256" key="7">
    <source>
        <dbReference type="ARBA" id="ARBA00022989"/>
    </source>
</evidence>
<feature type="transmembrane region" description="Helical" evidence="9">
    <location>
        <begin position="931"/>
        <end position="955"/>
    </location>
</feature>
<feature type="transmembrane region" description="Helical" evidence="9">
    <location>
        <begin position="672"/>
        <end position="693"/>
    </location>
</feature>
<dbReference type="InterPro" id="IPR035906">
    <property type="entry name" value="MetI-like_sf"/>
</dbReference>
<dbReference type="PANTHER" id="PTHR47314:SF1">
    <property type="entry name" value="MALTOSE_MALTODEXTRIN TRANSPORT SYSTEM PERMEASE PROTEIN MALF"/>
    <property type="match status" value="1"/>
</dbReference>
<evidence type="ECO:0000259" key="11">
    <source>
        <dbReference type="PROSITE" id="PS50928"/>
    </source>
</evidence>
<organism evidence="13">
    <name type="scientific">Mycoplasmopsis pulmonis (strain UAB CTIP)</name>
    <name type="common">Mycoplasma pulmonis</name>
    <dbReference type="NCBI Taxonomy" id="272635"/>
    <lineage>
        <taxon>Bacteria</taxon>
        <taxon>Bacillati</taxon>
        <taxon>Mycoplasmatota</taxon>
        <taxon>Mycoplasmoidales</taxon>
        <taxon>Metamycoplasmataceae</taxon>
        <taxon>Mycoplasmopsis</taxon>
    </lineage>
</organism>
<keyword evidence="3 9" id="KW-0813">Transport</keyword>
<dbReference type="EMBL" id="AL445565">
    <property type="protein sequence ID" value="CAC13812.1"/>
    <property type="molecule type" value="Genomic_DNA"/>
</dbReference>
<keyword evidence="6 9" id="KW-0812">Transmembrane</keyword>
<accession>Q98PT0</accession>
<dbReference type="STRING" id="272635.gene:17577246"/>
<feature type="coiled-coil region" evidence="10">
    <location>
        <begin position="263"/>
        <end position="323"/>
    </location>
</feature>
<proteinExistence type="inferred from homology"/>
<evidence type="ECO:0000313" key="12">
    <source>
        <dbReference type="EMBL" id="CAC13812.1"/>
    </source>
</evidence>
<dbReference type="PROSITE" id="PS50928">
    <property type="entry name" value="ABC_TM1"/>
    <property type="match status" value="1"/>
</dbReference>
<dbReference type="KEGG" id="mpu:MYPU_6390"/>
<evidence type="ECO:0000256" key="2">
    <source>
        <dbReference type="ARBA" id="ARBA00009047"/>
    </source>
</evidence>
<gene>
    <name evidence="12" type="ordered locus">MYPU_6390</name>
</gene>
<feature type="transmembrane region" description="Helical" evidence="9">
    <location>
        <begin position="621"/>
        <end position="643"/>
    </location>
</feature>
<keyword evidence="5" id="KW-0762">Sugar transport</keyword>
<dbReference type="BioCyc" id="MPUL272635:G1GT6-647-MONOMER"/>
<evidence type="ECO:0000256" key="9">
    <source>
        <dbReference type="RuleBase" id="RU363032"/>
    </source>
</evidence>
<dbReference type="AlphaFoldDB" id="Q98PT0"/>
<protein>
    <submittedName>
        <fullName evidence="12">MALTODEXTRIN ABC TRANSPORTER PERMEASE PROTEIN MALC</fullName>
    </submittedName>
</protein>
<comment type="subcellular location">
    <subcellularLocation>
        <location evidence="1 9">Cell membrane</location>
        <topology evidence="1 9">Multi-pass membrane protein</topology>
    </subcellularLocation>
</comment>
<evidence type="ECO:0000256" key="3">
    <source>
        <dbReference type="ARBA" id="ARBA00022448"/>
    </source>
</evidence>
<feature type="transmembrane region" description="Helical" evidence="9">
    <location>
        <begin position="728"/>
        <end position="754"/>
    </location>
</feature>
<dbReference type="SUPFAM" id="SSF160964">
    <property type="entry name" value="MalF N-terminal region-like"/>
    <property type="match status" value="1"/>
</dbReference>
<keyword evidence="13" id="KW-1185">Reference proteome</keyword>
<feature type="transmembrane region" description="Helical" evidence="9">
    <location>
        <begin position="884"/>
        <end position="905"/>
    </location>
</feature>
<keyword evidence="10" id="KW-0175">Coiled coil</keyword>
<dbReference type="PIR" id="G90591">
    <property type="entry name" value="G90591"/>
</dbReference>
<evidence type="ECO:0000256" key="5">
    <source>
        <dbReference type="ARBA" id="ARBA00022597"/>
    </source>
</evidence>
<dbReference type="eggNOG" id="COG1175">
    <property type="taxonomic scope" value="Bacteria"/>
</dbReference>
<comment type="similarity">
    <text evidence="2">Belongs to the binding-protein-dependent transport system permease family. MalFG subfamily.</text>
</comment>
<dbReference type="GO" id="GO:0015423">
    <property type="term" value="F:ABC-type maltose transporter activity"/>
    <property type="evidence" value="ECO:0007669"/>
    <property type="project" value="TreeGrafter"/>
</dbReference>
<dbReference type="Proteomes" id="UP000000528">
    <property type="component" value="Chromosome"/>
</dbReference>
<dbReference type="SUPFAM" id="SSF161098">
    <property type="entry name" value="MetI-like"/>
    <property type="match status" value="1"/>
</dbReference>
<name>Q98PT0_MYCPU</name>
<feature type="domain" description="ABC transmembrane type-1" evidence="11">
    <location>
        <begin position="795"/>
        <end position="1022"/>
    </location>
</feature>
<keyword evidence="7 9" id="KW-1133">Transmembrane helix</keyword>
<reference evidence="12 13" key="1">
    <citation type="journal article" date="2001" name="Nucleic Acids Res.">
        <title>The complete genome sequence of the murine respiratory pathogen Mycoplasma pulmonis.</title>
        <authorList>
            <person name="Chambaud I."/>
            <person name="Heilig R."/>
            <person name="Ferris S."/>
            <person name="Barbe V."/>
            <person name="Samson D."/>
            <person name="Galisson F."/>
            <person name="Moszer I."/>
            <person name="Dybvig K."/>
            <person name="Wroblewski H."/>
            <person name="Viari A."/>
            <person name="Rocha E.P.C."/>
            <person name="Blanchard A."/>
        </authorList>
    </citation>
    <scope>NUCLEOTIDE SEQUENCE [LARGE SCALE GENOMIC DNA]</scope>
    <source>
        <strain evidence="12 13">UAB CTIP</strain>
    </source>
</reference>
<feature type="transmembrane region" description="Helical" evidence="9">
    <location>
        <begin position="1004"/>
        <end position="1026"/>
    </location>
</feature>
<feature type="coiled-coil region" evidence="10">
    <location>
        <begin position="173"/>
        <end position="235"/>
    </location>
</feature>
<dbReference type="GO" id="GO:0042956">
    <property type="term" value="P:maltodextrin transmembrane transport"/>
    <property type="evidence" value="ECO:0007669"/>
    <property type="project" value="TreeGrafter"/>
</dbReference>
<dbReference type="HOGENOM" id="CLU_293526_0_0_14"/>
<evidence type="ECO:0000256" key="6">
    <source>
        <dbReference type="ARBA" id="ARBA00022692"/>
    </source>
</evidence>
<evidence type="ECO:0000256" key="1">
    <source>
        <dbReference type="ARBA" id="ARBA00004651"/>
    </source>
</evidence>
<dbReference type="RefSeq" id="WP_010925440.1">
    <property type="nucleotide sequence ID" value="NC_002771.1"/>
</dbReference>
<evidence type="ECO:0000256" key="8">
    <source>
        <dbReference type="ARBA" id="ARBA00023136"/>
    </source>
</evidence>
<dbReference type="Gene3D" id="1.10.3720.10">
    <property type="entry name" value="MetI-like"/>
    <property type="match status" value="1"/>
</dbReference>
<keyword evidence="4" id="KW-1003">Cell membrane</keyword>
<dbReference type="CDD" id="cd06261">
    <property type="entry name" value="TM_PBP2"/>
    <property type="match status" value="1"/>
</dbReference>
<dbReference type="InterPro" id="IPR000515">
    <property type="entry name" value="MetI-like"/>
</dbReference>
<keyword evidence="8 9" id="KW-0472">Membrane</keyword>
<sequence>MEKIKLWNWYDQSFDKKIDDSKFDYYFYKQQATNVYNRQKLAIDKKKKIDKNLFIKAKRLLTNEKKRSLSTLKIAKKNELRIATQTIKQLNISNDLTKLINFEINKIEAKLQESKKYVENYYKLLKNSTDDLNVKKTIMNEIISNAKKVEIQEFEKLVYLNVAKKFYKKTKSLEITKKKITQINLDLSAFENEIIFEKNNLDFLIKTYLHLGQKLKELQNKKTQIVAQVKISKKEINKKYLEDKNNLKIKYKDRINKAEYSYNKDYFEQNQKIKESLKHANEKIAQNKDKINELNKNKLEKIKALALEEKRALKANYLEYKKNLILAKKYYKLYINHQKVLLICNYYEKDKTQIDQLWKKYKNNFLNKVDDQQVKNDYFELYKKIINVYENDNSYKKQVVKKIINKSYNFLIKYELRKNALFHLKSQHWQNLALIKKDSSYEGDFYEVKSNALSQYVIDYSNEINNSIIEKQKILEELFNQNYAKNNLENKQVFQSKVDNLKVDYLLEKAKVKKLAKKKEITKKALVFTNKKLKIDFKEKVNSLKLENPKYQNKLLLKTNLSRLFSKKKLLHKIYQSKILEAQKSIPTENKKYASKKGFLINLILPGLAEILIFKQYWKGILLILLSSFFYLAFVPFSFGLYWNKIGGVQGLVDLGASIHNHEKGITPDARYWIFGGVVSIFLLILVIAFNLSSAIQAYRNGKFLEQGMRPQSWIQTKKWLSKQGFPWLISIPGWLLIVFIVVAPLFASLLISFSNTGFQHEPPGRVVDWVGFSQYGKWWIFRNNGLLTSLFRVVGWTFIWTFSAGFLVIIVGGIFAILVNSHHIKFKKFFRLIYIIPWAIPAFVTIIFLKSIFQADDDSLVNHILINLGIIQKGVNYFSSIHIVRFLLIIIQTWLGHSYIFLLITGNLQSIPRDIYEAGAIDGAKRNRQFFYITMPILINSLTPLLIGQFIFMFNNFTIINLFSGGGPAFLRPTVFLEAGTDIIISWIYKLTTGVVQIEGNTAFASALVILSSSISVGFASYGFAKNIAKGEK</sequence>
<evidence type="ECO:0000256" key="4">
    <source>
        <dbReference type="ARBA" id="ARBA00022475"/>
    </source>
</evidence>
<evidence type="ECO:0000313" key="13">
    <source>
        <dbReference type="Proteomes" id="UP000000528"/>
    </source>
</evidence>
<feature type="transmembrane region" description="Helical" evidence="9">
    <location>
        <begin position="598"/>
        <end position="614"/>
    </location>
</feature>
<dbReference type="Pfam" id="PF00528">
    <property type="entry name" value="BPD_transp_1"/>
    <property type="match status" value="1"/>
</dbReference>
<feature type="transmembrane region" description="Helical" evidence="9">
    <location>
        <begin position="799"/>
        <end position="821"/>
    </location>
</feature>
<feature type="transmembrane region" description="Helical" evidence="9">
    <location>
        <begin position="833"/>
        <end position="854"/>
    </location>
</feature>
<dbReference type="PANTHER" id="PTHR47314">
    <property type="entry name" value="MALTOSE/MALTODEXTRIN TRANSPORT SYSTEM PERMEASE PROTEIN MALF"/>
    <property type="match status" value="1"/>
</dbReference>
<dbReference type="GO" id="GO:1990060">
    <property type="term" value="C:maltose transport complex"/>
    <property type="evidence" value="ECO:0007669"/>
    <property type="project" value="TreeGrafter"/>
</dbReference>
<evidence type="ECO:0000256" key="10">
    <source>
        <dbReference type="SAM" id="Coils"/>
    </source>
</evidence>